<dbReference type="InterPro" id="IPR011060">
    <property type="entry name" value="RibuloseP-bd_barrel"/>
</dbReference>
<dbReference type="RefSeq" id="WP_111229381.1">
    <property type="nucleotide sequence ID" value="NZ_NBIU01000006.1"/>
</dbReference>
<comment type="pathway">
    <text evidence="4">Amino-acid biosynthesis; L-tryptophan biosynthesis; L-tryptophan from chorismate: step 4/5.</text>
</comment>
<evidence type="ECO:0000256" key="8">
    <source>
        <dbReference type="ARBA" id="ARBA00022793"/>
    </source>
</evidence>
<dbReference type="GO" id="GO:0000162">
    <property type="term" value="P:L-tryptophan biosynthetic process"/>
    <property type="evidence" value="ECO:0007669"/>
    <property type="project" value="UniProtKB-UniRule"/>
</dbReference>
<evidence type="ECO:0000256" key="12">
    <source>
        <dbReference type="ARBA" id="ARBA00023239"/>
    </source>
</evidence>
<evidence type="ECO:0000256" key="1">
    <source>
        <dbReference type="ARBA" id="ARBA00001164"/>
    </source>
</evidence>
<feature type="domain" description="N-(5'phosphoribosyl) anthranilate isomerase (PRAI)" evidence="17">
    <location>
        <begin position="307"/>
        <end position="492"/>
    </location>
</feature>
<comment type="similarity">
    <text evidence="15">Belongs to the TrpF family.</text>
</comment>
<evidence type="ECO:0000256" key="3">
    <source>
        <dbReference type="ARBA" id="ARBA00004664"/>
    </source>
</evidence>
<comment type="catalytic activity">
    <reaction evidence="2">
        <text>1-(2-carboxyphenylamino)-1-deoxy-D-ribulose 5-phosphate + H(+) = (1S,2R)-1-C-(indol-3-yl)glycerol 3-phosphate + CO2 + H2O</text>
        <dbReference type="Rhea" id="RHEA:23476"/>
        <dbReference type="ChEBI" id="CHEBI:15377"/>
        <dbReference type="ChEBI" id="CHEBI:15378"/>
        <dbReference type="ChEBI" id="CHEBI:16526"/>
        <dbReference type="ChEBI" id="CHEBI:58613"/>
        <dbReference type="ChEBI" id="CHEBI:58866"/>
        <dbReference type="EC" id="4.1.1.48"/>
    </reaction>
</comment>
<dbReference type="OrthoDB" id="9804217at2"/>
<dbReference type="CDD" id="cd00331">
    <property type="entry name" value="IGPS"/>
    <property type="match status" value="1"/>
</dbReference>
<sequence length="504" mass="55605">MQTPTFLKEILEKKQKAKILNATRKTPLISPPLESFPFVIAEIKRASPSLGDIGAIKNPPQLAQKYLEGGASAISVLCEEDYFKGSLQDLKAIKDKFSNACVLRKDFITTKEQIKEAYDFGADMVLLIAAIFANGEFGGFKQLKELYRSALALNLTPLIEVHNQEEIDFITPLNAKLIGINSRNLHTFKIDKIMAFNLLNHLKTTNKQAKFIFESSISCSFDGFVAGNVGFDGILCGSYLVSTYEPTKNLQNLISSIKIGKNSPNDFYHNAFMLLNSPLGFIKICGITDKENALLCAKILEETLKDTANAKKIAALGFILIKESPRYISPSKIKDLANALTPFPLLKIAVVSNKQEELQEAIELYRLGLIDAIQLHGTKGENFASFNLKEANFPFYEVKNIASLEDLNNFLSPFVLLDSKSTLGGGSGKSIDTHLLLELKEKVNNYLCVAGGVGLHNLKDLKQIGAKMLDVNSSLESKIGIKDPKKLKEFLESLKNLAISNTLC</sequence>
<dbReference type="SUPFAM" id="SSF51366">
    <property type="entry name" value="Ribulose-phoshate binding barrel"/>
    <property type="match status" value="2"/>
</dbReference>
<dbReference type="EMBL" id="NBIU01000006">
    <property type="protein sequence ID" value="PZT48498.1"/>
    <property type="molecule type" value="Genomic_DNA"/>
</dbReference>
<comment type="similarity">
    <text evidence="6">In the C-terminal section; belongs to the TrpF family.</text>
</comment>
<dbReference type="InterPro" id="IPR001240">
    <property type="entry name" value="PRAI_dom"/>
</dbReference>
<dbReference type="InterPro" id="IPR001468">
    <property type="entry name" value="Indole-3-GlycerolPSynthase_CS"/>
</dbReference>
<comment type="similarity">
    <text evidence="5">In the N-terminal section; belongs to the TrpC family.</text>
</comment>
<keyword evidence="12" id="KW-0456">Lyase</keyword>
<reference evidence="18 19" key="1">
    <citation type="submission" date="2017-03" db="EMBL/GenBank/DDBJ databases">
        <title>Genomic and clinical evidence uncovers the enterohepatic species Helicobacter valdiviensis as a potential human intestinal pathogen.</title>
        <authorList>
            <person name="Fresia P."/>
            <person name="Jara R."/>
            <person name="Sierra R."/>
            <person name="Ferres I."/>
            <person name="Greif G."/>
            <person name="Iraola G."/>
            <person name="Collado L."/>
        </authorList>
    </citation>
    <scope>NUCLEOTIDE SEQUENCE [LARGE SCALE GENOMIC DNA]</scope>
    <source>
        <strain evidence="18 19">WBE14</strain>
    </source>
</reference>
<dbReference type="GO" id="GO:0004640">
    <property type="term" value="F:phosphoribosylanthranilate isomerase activity"/>
    <property type="evidence" value="ECO:0007669"/>
    <property type="project" value="UniProtKB-UniRule"/>
</dbReference>
<evidence type="ECO:0000256" key="10">
    <source>
        <dbReference type="ARBA" id="ARBA00023141"/>
    </source>
</evidence>
<comment type="catalytic activity">
    <reaction evidence="1 15">
        <text>N-(5-phospho-beta-D-ribosyl)anthranilate = 1-(2-carboxyphenylamino)-1-deoxy-D-ribulose 5-phosphate</text>
        <dbReference type="Rhea" id="RHEA:21540"/>
        <dbReference type="ChEBI" id="CHEBI:18277"/>
        <dbReference type="ChEBI" id="CHEBI:58613"/>
        <dbReference type="EC" id="5.3.1.24"/>
    </reaction>
</comment>
<comment type="pathway">
    <text evidence="3 15">Amino-acid biosynthesis; L-tryptophan biosynthesis; L-tryptophan from chorismate: step 3/5.</text>
</comment>
<evidence type="ECO:0000256" key="13">
    <source>
        <dbReference type="ARBA" id="ARBA00023268"/>
    </source>
</evidence>
<dbReference type="Gene3D" id="3.20.20.70">
    <property type="entry name" value="Aldolase class I"/>
    <property type="match status" value="2"/>
</dbReference>
<gene>
    <name evidence="15" type="primary">trpF</name>
    <name evidence="18" type="ORF">B6S12_03215</name>
</gene>
<evidence type="ECO:0000313" key="19">
    <source>
        <dbReference type="Proteomes" id="UP000249746"/>
    </source>
</evidence>
<dbReference type="CDD" id="cd00405">
    <property type="entry name" value="PRAI"/>
    <property type="match status" value="1"/>
</dbReference>
<evidence type="ECO:0000256" key="9">
    <source>
        <dbReference type="ARBA" id="ARBA00022822"/>
    </source>
</evidence>
<keyword evidence="13" id="KW-0511">Multifunctional enzyme</keyword>
<keyword evidence="8" id="KW-0210">Decarboxylase</keyword>
<keyword evidence="10 15" id="KW-0057">Aromatic amino acid biosynthesis</keyword>
<evidence type="ECO:0000256" key="2">
    <source>
        <dbReference type="ARBA" id="ARBA00001633"/>
    </source>
</evidence>
<name>A0A2W6MYU8_9HELI</name>
<evidence type="ECO:0000256" key="6">
    <source>
        <dbReference type="ARBA" id="ARBA00009847"/>
    </source>
</evidence>
<dbReference type="HAMAP" id="MF_00135">
    <property type="entry name" value="PRAI"/>
    <property type="match status" value="1"/>
</dbReference>
<dbReference type="EC" id="5.3.1.24" evidence="15"/>
<evidence type="ECO:0000313" key="18">
    <source>
        <dbReference type="EMBL" id="PZT48498.1"/>
    </source>
</evidence>
<feature type="domain" description="Indole-3-glycerol phosphate synthase" evidence="16">
    <location>
        <begin position="35"/>
        <end position="253"/>
    </location>
</feature>
<comment type="function">
    <text evidence="14">Bifunctional enzyme that catalyzes two sequential steps of tryptophan biosynthetic pathway. The first reaction is catalyzed by the isomerase, coded by the TrpF domain; the second reaction is catalyzed by the synthase, coded by the TrpC domain.</text>
</comment>
<evidence type="ECO:0000256" key="14">
    <source>
        <dbReference type="ARBA" id="ARBA00025592"/>
    </source>
</evidence>
<organism evidence="18 19">
    <name type="scientific">Helicobacter valdiviensis</name>
    <dbReference type="NCBI Taxonomy" id="1458358"/>
    <lineage>
        <taxon>Bacteria</taxon>
        <taxon>Pseudomonadati</taxon>
        <taxon>Campylobacterota</taxon>
        <taxon>Epsilonproteobacteria</taxon>
        <taxon>Campylobacterales</taxon>
        <taxon>Helicobacteraceae</taxon>
        <taxon>Helicobacter</taxon>
    </lineage>
</organism>
<evidence type="ECO:0000259" key="17">
    <source>
        <dbReference type="Pfam" id="PF00697"/>
    </source>
</evidence>
<dbReference type="Proteomes" id="UP000249746">
    <property type="component" value="Unassembled WGS sequence"/>
</dbReference>
<dbReference type="UniPathway" id="UPA00035">
    <property type="reaction ID" value="UER00042"/>
</dbReference>
<dbReference type="GO" id="GO:0004425">
    <property type="term" value="F:indole-3-glycerol-phosphate synthase activity"/>
    <property type="evidence" value="ECO:0007669"/>
    <property type="project" value="UniProtKB-EC"/>
</dbReference>
<dbReference type="InterPro" id="IPR045186">
    <property type="entry name" value="Indole-3-glycerol_P_synth"/>
</dbReference>
<evidence type="ECO:0000259" key="16">
    <source>
        <dbReference type="Pfam" id="PF00218"/>
    </source>
</evidence>
<dbReference type="PANTHER" id="PTHR22854:SF2">
    <property type="entry name" value="INDOLE-3-GLYCEROL-PHOSPHATE SYNTHASE"/>
    <property type="match status" value="1"/>
</dbReference>
<evidence type="ECO:0000256" key="15">
    <source>
        <dbReference type="HAMAP-Rule" id="MF_00135"/>
    </source>
</evidence>
<keyword evidence="11 15" id="KW-0413">Isomerase</keyword>
<protein>
    <recommendedName>
        <fullName evidence="15">N-(5'-phosphoribosyl)anthranilate isomerase</fullName>
        <shortName evidence="15">PRAI</shortName>
        <ecNumber evidence="15">5.3.1.24</ecNumber>
    </recommendedName>
</protein>
<comment type="caution">
    <text evidence="18">The sequence shown here is derived from an EMBL/GenBank/DDBJ whole genome shotgun (WGS) entry which is preliminary data.</text>
</comment>
<dbReference type="PANTHER" id="PTHR22854">
    <property type="entry name" value="TRYPTOPHAN BIOSYNTHESIS PROTEIN"/>
    <property type="match status" value="1"/>
</dbReference>
<evidence type="ECO:0000256" key="7">
    <source>
        <dbReference type="ARBA" id="ARBA00022605"/>
    </source>
</evidence>
<dbReference type="InterPro" id="IPR013798">
    <property type="entry name" value="Indole-3-glycerol_P_synth_dom"/>
</dbReference>
<dbReference type="Pfam" id="PF00697">
    <property type="entry name" value="PRAI"/>
    <property type="match status" value="1"/>
</dbReference>
<evidence type="ECO:0000256" key="5">
    <source>
        <dbReference type="ARBA" id="ARBA00007902"/>
    </source>
</evidence>
<dbReference type="PROSITE" id="PS00614">
    <property type="entry name" value="IGPS"/>
    <property type="match status" value="1"/>
</dbReference>
<evidence type="ECO:0000256" key="4">
    <source>
        <dbReference type="ARBA" id="ARBA00004696"/>
    </source>
</evidence>
<dbReference type="Pfam" id="PF00218">
    <property type="entry name" value="IGPS"/>
    <property type="match status" value="1"/>
</dbReference>
<keyword evidence="7 15" id="KW-0028">Amino-acid biosynthesis</keyword>
<evidence type="ECO:0000256" key="11">
    <source>
        <dbReference type="ARBA" id="ARBA00023235"/>
    </source>
</evidence>
<proteinExistence type="inferred from homology"/>
<keyword evidence="9 15" id="KW-0822">Tryptophan biosynthesis</keyword>
<dbReference type="AlphaFoldDB" id="A0A2W6MYU8"/>
<dbReference type="InterPro" id="IPR013785">
    <property type="entry name" value="Aldolase_TIM"/>
</dbReference>
<keyword evidence="19" id="KW-1185">Reference proteome</keyword>
<accession>A0A2W6MYU8</accession>